<feature type="compositionally biased region" description="Polar residues" evidence="1">
    <location>
        <begin position="1"/>
        <end position="18"/>
    </location>
</feature>
<accession>A0A8D8C3R1</accession>
<dbReference type="AlphaFoldDB" id="A0A8D8C3R1"/>
<evidence type="ECO:0000313" key="2">
    <source>
        <dbReference type="EMBL" id="CAG6485748.1"/>
    </source>
</evidence>
<organism evidence="2">
    <name type="scientific">Culex pipiens</name>
    <name type="common">House mosquito</name>
    <dbReference type="NCBI Taxonomy" id="7175"/>
    <lineage>
        <taxon>Eukaryota</taxon>
        <taxon>Metazoa</taxon>
        <taxon>Ecdysozoa</taxon>
        <taxon>Arthropoda</taxon>
        <taxon>Hexapoda</taxon>
        <taxon>Insecta</taxon>
        <taxon>Pterygota</taxon>
        <taxon>Neoptera</taxon>
        <taxon>Endopterygota</taxon>
        <taxon>Diptera</taxon>
        <taxon>Nematocera</taxon>
        <taxon>Culicoidea</taxon>
        <taxon>Culicidae</taxon>
        <taxon>Culicinae</taxon>
        <taxon>Culicini</taxon>
        <taxon>Culex</taxon>
        <taxon>Culex</taxon>
    </lineage>
</organism>
<name>A0A8D8C3R1_CULPI</name>
<evidence type="ECO:0000256" key="1">
    <source>
        <dbReference type="SAM" id="MobiDB-lite"/>
    </source>
</evidence>
<reference evidence="2" key="1">
    <citation type="submission" date="2021-05" db="EMBL/GenBank/DDBJ databases">
        <authorList>
            <person name="Alioto T."/>
            <person name="Alioto T."/>
            <person name="Gomez Garrido J."/>
        </authorList>
    </citation>
    <scope>NUCLEOTIDE SEQUENCE</scope>
</reference>
<proteinExistence type="predicted"/>
<sequence length="140" mass="15850">MARKLSSSSQNARTSLNSPACPPPSRGPSQHVVSSFPIRFFFLVPLNSEYDFPKLLLPRFEDQPTSPRPPLNSHISVPFHSLTRAHPFLICIPFLYLTFSLELQVGLVGLFDSRLIVANALFIGDAGDRRDDRSRDRDRW</sequence>
<dbReference type="EMBL" id="HBUE01101829">
    <property type="protein sequence ID" value="CAG6485748.1"/>
    <property type="molecule type" value="Transcribed_RNA"/>
</dbReference>
<feature type="region of interest" description="Disordered" evidence="1">
    <location>
        <begin position="1"/>
        <end position="28"/>
    </location>
</feature>
<protein>
    <submittedName>
        <fullName evidence="2">(northern house mosquito) hypothetical protein</fullName>
    </submittedName>
</protein>